<feature type="binding site" evidence="12">
    <location>
        <position position="81"/>
    </location>
    <ligand>
        <name>thiamine diphosphate</name>
        <dbReference type="ChEBI" id="CHEBI:58937"/>
    </ligand>
</feature>
<name>Q3B634_CHLL3</name>
<dbReference type="InterPro" id="IPR005478">
    <property type="entry name" value="Transketolase_bac-like"/>
</dbReference>
<feature type="site" description="Important for catalytic activity" evidence="14">
    <location>
        <position position="276"/>
    </location>
</feature>
<evidence type="ECO:0000256" key="14">
    <source>
        <dbReference type="PIRSR" id="PIRSR605478-5"/>
    </source>
</evidence>
<feature type="binding site" evidence="11">
    <location>
        <position position="370"/>
    </location>
    <ligand>
        <name>substrate</name>
    </ligand>
</feature>
<evidence type="ECO:0000313" key="18">
    <source>
        <dbReference type="Proteomes" id="UP000002709"/>
    </source>
</evidence>
<dbReference type="PANTHER" id="PTHR43522:SF2">
    <property type="entry name" value="TRANSKETOLASE 1-RELATED"/>
    <property type="match status" value="1"/>
</dbReference>
<evidence type="ECO:0000259" key="16">
    <source>
        <dbReference type="SMART" id="SM00861"/>
    </source>
</evidence>
<dbReference type="SUPFAM" id="SSF52922">
    <property type="entry name" value="TK C-terminal domain-like"/>
    <property type="match status" value="1"/>
</dbReference>
<evidence type="ECO:0000256" key="12">
    <source>
        <dbReference type="PIRSR" id="PIRSR605478-3"/>
    </source>
</evidence>
<dbReference type="Pfam" id="PF22613">
    <property type="entry name" value="Transketolase_C_1"/>
    <property type="match status" value="1"/>
</dbReference>
<dbReference type="EMBL" id="CP000096">
    <property type="protein sequence ID" value="ABB23197.1"/>
    <property type="molecule type" value="Genomic_DNA"/>
</dbReference>
<dbReference type="GO" id="GO:0046872">
    <property type="term" value="F:metal ion binding"/>
    <property type="evidence" value="ECO:0007669"/>
    <property type="project" value="UniProtKB-KW"/>
</dbReference>
<evidence type="ECO:0000256" key="15">
    <source>
        <dbReference type="RuleBase" id="RU004996"/>
    </source>
</evidence>
<feature type="site" description="Important for catalytic activity" evidence="14">
    <location>
        <position position="41"/>
    </location>
</feature>
<evidence type="ECO:0000256" key="10">
    <source>
        <dbReference type="PIRSR" id="PIRSR605478-1"/>
    </source>
</evidence>
<dbReference type="InterPro" id="IPR005475">
    <property type="entry name" value="Transketolase-like_Pyr-bd"/>
</dbReference>
<dbReference type="InterPro" id="IPR029061">
    <property type="entry name" value="THDP-binding"/>
</dbReference>
<dbReference type="GO" id="GO:0006098">
    <property type="term" value="P:pentose-phosphate shunt"/>
    <property type="evidence" value="ECO:0007669"/>
    <property type="project" value="TreeGrafter"/>
</dbReference>
<comment type="cofactor">
    <cofactor evidence="15">
        <name>Mg(2+)</name>
        <dbReference type="ChEBI" id="CHEBI:18420"/>
    </cofactor>
    <cofactor evidence="15">
        <name>Ca(2+)</name>
        <dbReference type="ChEBI" id="CHEBI:29108"/>
    </cofactor>
    <cofactor evidence="15">
        <name>Mn(2+)</name>
        <dbReference type="ChEBI" id="CHEBI:29035"/>
    </cofactor>
    <cofactor evidence="15">
        <name>Co(2+)</name>
        <dbReference type="ChEBI" id="CHEBI:48828"/>
    </cofactor>
    <text evidence="15">Binds 1 Mg(2+) ion per subunit. Can also utilize other divalent metal cations, such as Ca(2+), Mn(2+) and Co(2+).</text>
</comment>
<dbReference type="CDD" id="cd07033">
    <property type="entry name" value="TPP_PYR_DXS_TK_like"/>
    <property type="match status" value="1"/>
</dbReference>
<feature type="binding site" evidence="12">
    <location>
        <position position="450"/>
    </location>
    <ligand>
        <name>thiamine diphosphate</name>
        <dbReference type="ChEBI" id="CHEBI:58937"/>
    </ligand>
</feature>
<feature type="binding site" evidence="11">
    <location>
        <position position="486"/>
    </location>
    <ligand>
        <name>substrate</name>
    </ligand>
</feature>
<proteinExistence type="inferred from homology"/>
<sequence>MKRRQEKPPEPDMAPDASDQLAINTVRILAVDMVERAQSGHPGMPLGAAPMLFVLFRHIMRHNPRNPSWLNRDRFVLSAGHASAMLYAMLHLSGYDLTMEDLQQFRQLGSRTPGHPEYGLTPGVETTTGPLGQGIATAVGMAISERHAAAILNRGEIELIDHYTYVICSDGDMMEGIGSEAASLAAHLQLGKLICLYDSNGISIEGPTSLAFTEDTSSRYRAYGWHVQEVEDGNDTKAIHDAVMLAREESRRPSFIRVRTHIGYGSPNRQDTAKAHGEPLGKEETALLKAAFGFPPEARFHVAPEVREHFRPVREQGEVLEATWNSMFGHYALRFPEIAQSLRDRLEGRLPEEWEDALPSFTPPQERATRQASQACLEAMAETIPFLIGGSADLGSSCGTFLKGAASFTAENPGGATIHFGVREHSMGAILNGIALSGILRPYGATFLIFSDYMKPAIRLSALMRLPVVFIFTHDSIGLGEDGPTHQPVEQLAMLRAMPNLTIIRPADANETKAAWALALGLKGPVALVLTRQKLPVLDRENDSCMEEVAKGGYILSDWSGAPAPEDAAIIIATGSEVHISLQAKVMLEKEGIAARVVSMPSRELFLLQPEAWQHRVLPPRVTTRVVVEAASPFGWDRFSGPSGCIIAIDRFGASGPGGAVMEALGFTASHIAETVRELRKNKT</sequence>
<dbReference type="CDD" id="cd02012">
    <property type="entry name" value="TPP_TK"/>
    <property type="match status" value="1"/>
</dbReference>
<feature type="binding site" evidence="12">
    <location>
        <position position="276"/>
    </location>
    <ligand>
        <name>thiamine diphosphate</name>
        <dbReference type="ChEBI" id="CHEBI:58937"/>
    </ligand>
</feature>
<keyword evidence="5 13" id="KW-0479">Metal-binding</keyword>
<dbReference type="STRING" id="319225.Plut_0309"/>
<dbReference type="PROSITE" id="PS00801">
    <property type="entry name" value="TRANSKETOLASE_1"/>
    <property type="match status" value="1"/>
</dbReference>
<feature type="binding site" evidence="13">
    <location>
        <position position="170"/>
    </location>
    <ligand>
        <name>Mg(2+)</name>
        <dbReference type="ChEBI" id="CHEBI:18420"/>
    </ligand>
</feature>
<keyword evidence="4 15" id="KW-0808">Transferase</keyword>
<dbReference type="InterPro" id="IPR055152">
    <property type="entry name" value="Transketolase-like_C_2"/>
</dbReference>
<dbReference type="InterPro" id="IPR009014">
    <property type="entry name" value="Transketo_C/PFOR_II"/>
</dbReference>
<reference evidence="18" key="1">
    <citation type="submission" date="2005-08" db="EMBL/GenBank/DDBJ databases">
        <title>Complete sequence of Pelodictyon luteolum DSM 273.</title>
        <authorList>
            <consortium name="US DOE Joint Genome Institute"/>
            <person name="Copeland A."/>
            <person name="Lucas S."/>
            <person name="Lapidus A."/>
            <person name="Barry K."/>
            <person name="Detter J.C."/>
            <person name="Glavina T."/>
            <person name="Hammon N."/>
            <person name="Israni S."/>
            <person name="Pitluck S."/>
            <person name="Bryant D."/>
            <person name="Schmutz J."/>
            <person name="Larimer F."/>
            <person name="Land M."/>
            <person name="Kyrpides N."/>
            <person name="Ivanova N."/>
            <person name="Richardson P."/>
        </authorList>
    </citation>
    <scope>NUCLEOTIDE SEQUENCE [LARGE SCALE GENOMIC DNA]</scope>
    <source>
        <strain evidence="18">DSM 273 / BCRC 81028 / 2530</strain>
    </source>
</reference>
<feature type="binding site" evidence="11">
    <location>
        <position position="474"/>
    </location>
    <ligand>
        <name>substrate</name>
    </ligand>
</feature>
<gene>
    <name evidence="17" type="ordered locus">Plut_0309</name>
</gene>
<keyword evidence="18" id="KW-1185">Reference proteome</keyword>
<dbReference type="Pfam" id="PF02779">
    <property type="entry name" value="Transket_pyr"/>
    <property type="match status" value="1"/>
</dbReference>
<evidence type="ECO:0000256" key="8">
    <source>
        <dbReference type="ARBA" id="ARBA00049473"/>
    </source>
</evidence>
<evidence type="ECO:0000256" key="5">
    <source>
        <dbReference type="ARBA" id="ARBA00022723"/>
    </source>
</evidence>
<dbReference type="GO" id="GO:0004802">
    <property type="term" value="F:transketolase activity"/>
    <property type="evidence" value="ECO:0007669"/>
    <property type="project" value="UniProtKB-UniRule"/>
</dbReference>
<comment type="cofactor">
    <cofactor evidence="13">
        <name>Mg(2+)</name>
        <dbReference type="ChEBI" id="CHEBI:18420"/>
    </cofactor>
    <text evidence="13">Binds 1 Mg(2+) ion per subunit. Can also utilize other divalent metal cations, such as Ca(2+), Mn(2+) and Co(2+).</text>
</comment>
<dbReference type="PROSITE" id="PS00802">
    <property type="entry name" value="TRANSKETOLASE_2"/>
    <property type="match status" value="1"/>
</dbReference>
<evidence type="ECO:0000256" key="11">
    <source>
        <dbReference type="PIRSR" id="PIRSR605478-2"/>
    </source>
</evidence>
<feature type="binding site" evidence="12">
    <location>
        <begin position="129"/>
        <end position="131"/>
    </location>
    <ligand>
        <name>thiamine diphosphate</name>
        <dbReference type="ChEBI" id="CHEBI:58937"/>
    </ligand>
</feature>
<dbReference type="HOGENOM" id="CLU_009227_0_0_10"/>
<feature type="binding site" evidence="13">
    <location>
        <position position="200"/>
    </location>
    <ligand>
        <name>Mg(2+)</name>
        <dbReference type="ChEBI" id="CHEBI:18420"/>
    </ligand>
</feature>
<dbReference type="Gene3D" id="3.40.50.970">
    <property type="match status" value="2"/>
</dbReference>
<keyword evidence="7 12" id="KW-0786">Thiamine pyrophosphate</keyword>
<organism evidence="17 18">
    <name type="scientific">Chlorobium luteolum (strain DSM 273 / BCRC 81028 / 2530)</name>
    <name type="common">Pelodictyon luteolum</name>
    <dbReference type="NCBI Taxonomy" id="319225"/>
    <lineage>
        <taxon>Bacteria</taxon>
        <taxon>Pseudomonadati</taxon>
        <taxon>Chlorobiota</taxon>
        <taxon>Chlorobiia</taxon>
        <taxon>Chlorobiales</taxon>
        <taxon>Chlorobiaceae</taxon>
        <taxon>Chlorobium/Pelodictyon group</taxon>
        <taxon>Pelodictyon</taxon>
    </lineage>
</organism>
<dbReference type="InterPro" id="IPR005474">
    <property type="entry name" value="Transketolase_N"/>
</dbReference>
<evidence type="ECO:0000256" key="7">
    <source>
        <dbReference type="ARBA" id="ARBA00023052"/>
    </source>
</evidence>
<dbReference type="InterPro" id="IPR033247">
    <property type="entry name" value="Transketolase_fam"/>
</dbReference>
<comment type="function">
    <text evidence="15">Catalyzes the transfer of a two-carbon ketol group from a ketose donor to an aldose acceptor, via a covalent intermediate with the cofactor thiamine pyrophosphate.</text>
</comment>
<dbReference type="InterPro" id="IPR020826">
    <property type="entry name" value="Transketolase_BS"/>
</dbReference>
<comment type="catalytic activity">
    <reaction evidence="8 15">
        <text>D-sedoheptulose 7-phosphate + D-glyceraldehyde 3-phosphate = aldehydo-D-ribose 5-phosphate + D-xylulose 5-phosphate</text>
        <dbReference type="Rhea" id="RHEA:10508"/>
        <dbReference type="ChEBI" id="CHEBI:57483"/>
        <dbReference type="ChEBI" id="CHEBI:57737"/>
        <dbReference type="ChEBI" id="CHEBI:58273"/>
        <dbReference type="ChEBI" id="CHEBI:59776"/>
        <dbReference type="EC" id="2.2.1.1"/>
    </reaction>
</comment>
<evidence type="ECO:0000256" key="2">
    <source>
        <dbReference type="ARBA" id="ARBA00011738"/>
    </source>
</evidence>
<dbReference type="PANTHER" id="PTHR43522">
    <property type="entry name" value="TRANSKETOLASE"/>
    <property type="match status" value="1"/>
</dbReference>
<evidence type="ECO:0000256" key="6">
    <source>
        <dbReference type="ARBA" id="ARBA00022842"/>
    </source>
</evidence>
<dbReference type="eggNOG" id="COG0021">
    <property type="taxonomic scope" value="Bacteria"/>
</dbReference>
<dbReference type="KEGG" id="plt:Plut_0309"/>
<comment type="cofactor">
    <cofactor evidence="12">
        <name>thiamine diphosphate</name>
        <dbReference type="ChEBI" id="CHEBI:58937"/>
    </cofactor>
    <text evidence="12">Binds 1 thiamine pyrophosphate per subunit. During the reaction, the substrate forms a covalent intermediate with the cofactor.</text>
</comment>
<keyword evidence="15" id="KW-0106">Calcium</keyword>
<feature type="active site" description="Proton donor" evidence="10">
    <location>
        <position position="424"/>
    </location>
</feature>
<evidence type="ECO:0000256" key="1">
    <source>
        <dbReference type="ARBA" id="ARBA00007131"/>
    </source>
</evidence>
<feature type="domain" description="Transketolase-like pyrimidine-binding" evidence="16">
    <location>
        <begin position="367"/>
        <end position="537"/>
    </location>
</feature>
<dbReference type="InterPro" id="IPR049557">
    <property type="entry name" value="Transketolase_CS"/>
</dbReference>
<accession>Q3B634</accession>
<evidence type="ECO:0000256" key="9">
    <source>
        <dbReference type="NCBIfam" id="TIGR00232"/>
    </source>
</evidence>
<dbReference type="SUPFAM" id="SSF52518">
    <property type="entry name" value="Thiamin diphosphate-binding fold (THDP-binding)"/>
    <property type="match status" value="2"/>
</dbReference>
<comment type="subunit">
    <text evidence="2 15">Homodimer.</text>
</comment>
<evidence type="ECO:0000256" key="13">
    <source>
        <dbReference type="PIRSR" id="PIRSR605478-4"/>
    </source>
</evidence>
<evidence type="ECO:0000313" key="17">
    <source>
        <dbReference type="EMBL" id="ABB23197.1"/>
    </source>
</evidence>
<dbReference type="Pfam" id="PF00456">
    <property type="entry name" value="Transketolase_N"/>
    <property type="match status" value="1"/>
</dbReference>
<dbReference type="NCBIfam" id="TIGR00232">
    <property type="entry name" value="tktlase_bact"/>
    <property type="match status" value="1"/>
</dbReference>
<protein>
    <recommendedName>
        <fullName evidence="3 9">Transketolase</fullName>
        <ecNumber evidence="3 9">2.2.1.1</ecNumber>
    </recommendedName>
</protein>
<dbReference type="FunFam" id="3.40.50.970:FF:000004">
    <property type="entry name" value="Transketolase"/>
    <property type="match status" value="1"/>
</dbReference>
<comment type="similarity">
    <text evidence="1 15">Belongs to the transketolase family.</text>
</comment>
<dbReference type="AlphaFoldDB" id="Q3B634"/>
<dbReference type="Gene3D" id="3.40.50.920">
    <property type="match status" value="1"/>
</dbReference>
<feature type="binding site" evidence="12">
    <location>
        <position position="200"/>
    </location>
    <ligand>
        <name>thiamine diphosphate</name>
        <dbReference type="ChEBI" id="CHEBI:58937"/>
    </ligand>
</feature>
<feature type="binding site" evidence="11">
    <location>
        <position position="482"/>
    </location>
    <ligand>
        <name>substrate</name>
    </ligand>
</feature>
<feature type="binding site" evidence="11">
    <location>
        <position position="276"/>
    </location>
    <ligand>
        <name>substrate</name>
    </ligand>
</feature>
<feature type="binding site" evidence="11">
    <location>
        <position position="41"/>
    </location>
    <ligand>
        <name>substrate</name>
    </ligand>
</feature>
<dbReference type="Proteomes" id="UP000002709">
    <property type="component" value="Chromosome"/>
</dbReference>
<feature type="binding site" evidence="13">
    <location>
        <position position="202"/>
    </location>
    <ligand>
        <name>Mg(2+)</name>
        <dbReference type="ChEBI" id="CHEBI:18420"/>
    </ligand>
</feature>
<feature type="binding site" evidence="11">
    <location>
        <position position="532"/>
    </location>
    <ligand>
        <name>substrate</name>
    </ligand>
</feature>
<dbReference type="EC" id="2.2.1.1" evidence="3 9"/>
<dbReference type="SMART" id="SM00861">
    <property type="entry name" value="Transket_pyr"/>
    <property type="match status" value="1"/>
</dbReference>
<dbReference type="FunFam" id="3.40.50.970:FF:000003">
    <property type="entry name" value="Transketolase"/>
    <property type="match status" value="1"/>
</dbReference>
<dbReference type="GO" id="GO:0005829">
    <property type="term" value="C:cytosol"/>
    <property type="evidence" value="ECO:0007669"/>
    <property type="project" value="TreeGrafter"/>
</dbReference>
<evidence type="ECO:0000256" key="4">
    <source>
        <dbReference type="ARBA" id="ARBA00022679"/>
    </source>
</evidence>
<evidence type="ECO:0000256" key="3">
    <source>
        <dbReference type="ARBA" id="ARBA00013152"/>
    </source>
</evidence>
<keyword evidence="6 13" id="KW-0460">Magnesium</keyword>
<feature type="binding site" evidence="12">
    <location>
        <position position="171"/>
    </location>
    <ligand>
        <name>thiamine diphosphate</name>
        <dbReference type="ChEBI" id="CHEBI:58937"/>
    </ligand>
</feature>
<feature type="binding site" evidence="11">
    <location>
        <position position="397"/>
    </location>
    <ligand>
        <name>substrate</name>
    </ligand>
</feature>